<dbReference type="AlphaFoldDB" id="A0A1V8T251"/>
<dbReference type="GO" id="GO:0004029">
    <property type="term" value="F:aldehyde dehydrogenase (NAD+) activity"/>
    <property type="evidence" value="ECO:0007669"/>
    <property type="project" value="TreeGrafter"/>
</dbReference>
<dbReference type="Proteomes" id="UP000192596">
    <property type="component" value="Unassembled WGS sequence"/>
</dbReference>
<dbReference type="GO" id="GO:0005737">
    <property type="term" value="C:cytoplasm"/>
    <property type="evidence" value="ECO:0007669"/>
    <property type="project" value="TreeGrafter"/>
</dbReference>
<dbReference type="EMBL" id="NAJO01000019">
    <property type="protein sequence ID" value="OQO05389.1"/>
    <property type="molecule type" value="Genomic_DNA"/>
</dbReference>
<dbReference type="PANTHER" id="PTHR48079:SF6">
    <property type="entry name" value="NAD(P)-BINDING DOMAIN-CONTAINING PROTEIN-RELATED"/>
    <property type="match status" value="1"/>
</dbReference>
<dbReference type="InterPro" id="IPR051783">
    <property type="entry name" value="NAD(P)-dependent_oxidoreduct"/>
</dbReference>
<protein>
    <recommendedName>
        <fullName evidence="3">NAD-dependent epimerase/dehydratase domain-containing protein</fullName>
    </recommendedName>
</protein>
<dbReference type="PANTHER" id="PTHR48079">
    <property type="entry name" value="PROTEIN YEEZ"/>
    <property type="match status" value="1"/>
</dbReference>
<dbReference type="STRING" id="1507870.A0A1V8T251"/>
<evidence type="ECO:0008006" key="3">
    <source>
        <dbReference type="Google" id="ProtNLM"/>
    </source>
</evidence>
<gene>
    <name evidence="1" type="ORF">B0A48_09157</name>
</gene>
<evidence type="ECO:0000313" key="2">
    <source>
        <dbReference type="Proteomes" id="UP000192596"/>
    </source>
</evidence>
<comment type="caution">
    <text evidence="1">The sequence shown here is derived from an EMBL/GenBank/DDBJ whole genome shotgun (WGS) entry which is preliminary data.</text>
</comment>
<dbReference type="InParanoid" id="A0A1V8T251"/>
<reference evidence="2" key="1">
    <citation type="submission" date="2017-03" db="EMBL/GenBank/DDBJ databases">
        <title>Genomes of endolithic fungi from Antarctica.</title>
        <authorList>
            <person name="Coleine C."/>
            <person name="Masonjones S."/>
            <person name="Stajich J.E."/>
        </authorList>
    </citation>
    <scope>NUCLEOTIDE SEQUENCE [LARGE SCALE GENOMIC DNA]</scope>
    <source>
        <strain evidence="2">CCFEE 5527</strain>
    </source>
</reference>
<evidence type="ECO:0000313" key="1">
    <source>
        <dbReference type="EMBL" id="OQO05389.1"/>
    </source>
</evidence>
<accession>A0A1V8T251</accession>
<sequence>MSKKVFLIGPGYIGLTVLDNLLSDDYDVTVLVRAAVHVLPPLIYGVVKKNSKLSIQVPALTRFALKHKYAGHIGQGEAVWSTVHVADLARAYLMILHWAESAPDSATTGSPYFFCENGEEISWGDVAGMIGKDLHSACKVDAASAKEIPRQEYVDVFGPYSAVVVGSNSRSRANRVRELGWSPREKGIREAFEVEELQLLLEETGSFAGYAKPAASGATS</sequence>
<dbReference type="Gene3D" id="3.40.50.720">
    <property type="entry name" value="NAD(P)-binding Rossmann-like Domain"/>
    <property type="match status" value="1"/>
</dbReference>
<dbReference type="InterPro" id="IPR036291">
    <property type="entry name" value="NAD(P)-bd_dom_sf"/>
</dbReference>
<organism evidence="1 2">
    <name type="scientific">Cryoendolithus antarcticus</name>
    <dbReference type="NCBI Taxonomy" id="1507870"/>
    <lineage>
        <taxon>Eukaryota</taxon>
        <taxon>Fungi</taxon>
        <taxon>Dikarya</taxon>
        <taxon>Ascomycota</taxon>
        <taxon>Pezizomycotina</taxon>
        <taxon>Dothideomycetes</taxon>
        <taxon>Dothideomycetidae</taxon>
        <taxon>Cladosporiales</taxon>
        <taxon>Cladosporiaceae</taxon>
        <taxon>Cryoendolithus</taxon>
    </lineage>
</organism>
<dbReference type="SUPFAM" id="SSF51735">
    <property type="entry name" value="NAD(P)-binding Rossmann-fold domains"/>
    <property type="match status" value="1"/>
</dbReference>
<proteinExistence type="predicted"/>
<dbReference type="OrthoDB" id="2130169at2759"/>
<name>A0A1V8T251_9PEZI</name>
<keyword evidence="2" id="KW-1185">Reference proteome</keyword>